<dbReference type="SMART" id="SM00665">
    <property type="entry name" value="B561"/>
    <property type="match status" value="1"/>
</dbReference>
<feature type="transmembrane region" description="Helical" evidence="11">
    <location>
        <begin position="83"/>
        <end position="102"/>
    </location>
</feature>
<evidence type="ECO:0000256" key="3">
    <source>
        <dbReference type="ARBA" id="ARBA00022448"/>
    </source>
</evidence>
<evidence type="ECO:0000256" key="4">
    <source>
        <dbReference type="ARBA" id="ARBA00022617"/>
    </source>
</evidence>
<evidence type="ECO:0000256" key="10">
    <source>
        <dbReference type="ARBA" id="ARBA00023136"/>
    </source>
</evidence>
<protein>
    <recommendedName>
        <fullName evidence="12">Cytochrome b561 domain-containing protein</fullName>
    </recommendedName>
</protein>
<feature type="transmembrane region" description="Helical" evidence="11">
    <location>
        <begin position="48"/>
        <end position="71"/>
    </location>
</feature>
<keyword evidence="3" id="KW-0813">Transport</keyword>
<evidence type="ECO:0000256" key="1">
    <source>
        <dbReference type="ARBA" id="ARBA00001970"/>
    </source>
</evidence>
<dbReference type="InterPro" id="IPR006593">
    <property type="entry name" value="Cyt_b561/ferric_Rdtase_TM"/>
</dbReference>
<keyword evidence="14" id="KW-1185">Reference proteome</keyword>
<keyword evidence="5 11" id="KW-0812">Transmembrane</keyword>
<dbReference type="GO" id="GO:0140575">
    <property type="term" value="F:transmembrane monodehydroascorbate reductase activity"/>
    <property type="evidence" value="ECO:0007669"/>
    <property type="project" value="InterPro"/>
</dbReference>
<sequence length="190" mass="20558">MSNTTITADSHHHDIHVAHGILMLMAWAVLIPCSVACSMLLRRDDSLLFFRVHYILAGLGVLLAIIAWILVAHSSSTHQAHPIMGTCVMSITIAIILLYPVMGKPSLPRNPKQQIVVLLHKGLGSLLFVMAVVTFVLGIWRKANAVIWYGGLGAACLITLGVTGVLRQKQTQQQPASVGETQSLLPRNSA</sequence>
<proteinExistence type="predicted"/>
<gene>
    <name evidence="13" type="ORF">SEMRO_276_G105900.1</name>
</gene>
<dbReference type="EMBL" id="CAICTM010000275">
    <property type="protein sequence ID" value="CAB9506704.1"/>
    <property type="molecule type" value="Genomic_DNA"/>
</dbReference>
<keyword evidence="8 11" id="KW-1133">Transmembrane helix</keyword>
<dbReference type="PANTHER" id="PTHR15422:SF24">
    <property type="entry name" value="DOMON RELATED DOMAIN-CONTAINING PROTEIN"/>
    <property type="match status" value="1"/>
</dbReference>
<comment type="caution">
    <text evidence="13">The sequence shown here is derived from an EMBL/GenBank/DDBJ whole genome shotgun (WGS) entry which is preliminary data.</text>
</comment>
<comment type="cofactor">
    <cofactor evidence="1">
        <name>heme b</name>
        <dbReference type="ChEBI" id="CHEBI:60344"/>
    </cofactor>
</comment>
<keyword evidence="9" id="KW-0408">Iron</keyword>
<feature type="domain" description="Cytochrome b561" evidence="12">
    <location>
        <begin position="1"/>
        <end position="172"/>
    </location>
</feature>
<evidence type="ECO:0000256" key="5">
    <source>
        <dbReference type="ARBA" id="ARBA00022692"/>
    </source>
</evidence>
<reference evidence="13" key="1">
    <citation type="submission" date="2020-06" db="EMBL/GenBank/DDBJ databases">
        <authorList>
            <consortium name="Plant Systems Biology data submission"/>
        </authorList>
    </citation>
    <scope>NUCLEOTIDE SEQUENCE</scope>
    <source>
        <strain evidence="13">D6</strain>
    </source>
</reference>
<feature type="transmembrane region" description="Helical" evidence="11">
    <location>
        <begin position="123"/>
        <end position="140"/>
    </location>
</feature>
<dbReference type="InterPro" id="IPR045150">
    <property type="entry name" value="CYB561D1/2"/>
</dbReference>
<evidence type="ECO:0000256" key="6">
    <source>
        <dbReference type="ARBA" id="ARBA00022723"/>
    </source>
</evidence>
<keyword evidence="7" id="KW-0249">Electron transport</keyword>
<dbReference type="AlphaFoldDB" id="A0A9N8DVH1"/>
<evidence type="ECO:0000313" key="13">
    <source>
        <dbReference type="EMBL" id="CAB9506704.1"/>
    </source>
</evidence>
<dbReference type="Proteomes" id="UP001153069">
    <property type="component" value="Unassembled WGS sequence"/>
</dbReference>
<accession>A0A9N8DVH1</accession>
<dbReference type="GO" id="GO:0046872">
    <property type="term" value="F:metal ion binding"/>
    <property type="evidence" value="ECO:0007669"/>
    <property type="project" value="UniProtKB-KW"/>
</dbReference>
<name>A0A9N8DVH1_9STRA</name>
<feature type="transmembrane region" description="Helical" evidence="11">
    <location>
        <begin position="146"/>
        <end position="166"/>
    </location>
</feature>
<dbReference type="PROSITE" id="PS50939">
    <property type="entry name" value="CYTOCHROME_B561"/>
    <property type="match status" value="1"/>
</dbReference>
<comment type="subcellular location">
    <subcellularLocation>
        <location evidence="2">Membrane</location>
        <topology evidence="2">Multi-pass membrane protein</topology>
    </subcellularLocation>
</comment>
<dbReference type="GO" id="GO:0016020">
    <property type="term" value="C:membrane"/>
    <property type="evidence" value="ECO:0007669"/>
    <property type="project" value="UniProtKB-SubCell"/>
</dbReference>
<dbReference type="GO" id="GO:0020037">
    <property type="term" value="F:heme binding"/>
    <property type="evidence" value="ECO:0007669"/>
    <property type="project" value="TreeGrafter"/>
</dbReference>
<dbReference type="PANTHER" id="PTHR15422">
    <property type="entry name" value="OS05G0565100 PROTEIN"/>
    <property type="match status" value="1"/>
</dbReference>
<evidence type="ECO:0000256" key="11">
    <source>
        <dbReference type="SAM" id="Phobius"/>
    </source>
</evidence>
<feature type="transmembrane region" description="Helical" evidence="11">
    <location>
        <begin position="20"/>
        <end position="41"/>
    </location>
</feature>
<evidence type="ECO:0000256" key="9">
    <source>
        <dbReference type="ARBA" id="ARBA00023004"/>
    </source>
</evidence>
<keyword evidence="6" id="KW-0479">Metal-binding</keyword>
<dbReference type="Pfam" id="PF03188">
    <property type="entry name" value="Cytochrom_B561"/>
    <property type="match status" value="1"/>
</dbReference>
<keyword evidence="4" id="KW-0349">Heme</keyword>
<evidence type="ECO:0000259" key="12">
    <source>
        <dbReference type="PROSITE" id="PS50939"/>
    </source>
</evidence>
<organism evidence="13 14">
    <name type="scientific">Seminavis robusta</name>
    <dbReference type="NCBI Taxonomy" id="568900"/>
    <lineage>
        <taxon>Eukaryota</taxon>
        <taxon>Sar</taxon>
        <taxon>Stramenopiles</taxon>
        <taxon>Ochrophyta</taxon>
        <taxon>Bacillariophyta</taxon>
        <taxon>Bacillariophyceae</taxon>
        <taxon>Bacillariophycidae</taxon>
        <taxon>Naviculales</taxon>
        <taxon>Naviculaceae</taxon>
        <taxon>Seminavis</taxon>
    </lineage>
</organism>
<dbReference type="Gene3D" id="1.20.120.1770">
    <property type="match status" value="1"/>
</dbReference>
<evidence type="ECO:0000313" key="14">
    <source>
        <dbReference type="Proteomes" id="UP001153069"/>
    </source>
</evidence>
<keyword evidence="10 11" id="KW-0472">Membrane</keyword>
<evidence type="ECO:0000256" key="8">
    <source>
        <dbReference type="ARBA" id="ARBA00022989"/>
    </source>
</evidence>
<evidence type="ECO:0000256" key="2">
    <source>
        <dbReference type="ARBA" id="ARBA00004141"/>
    </source>
</evidence>
<evidence type="ECO:0000256" key="7">
    <source>
        <dbReference type="ARBA" id="ARBA00022982"/>
    </source>
</evidence>